<evidence type="ECO:0000256" key="8">
    <source>
        <dbReference type="ARBA" id="ARBA00030803"/>
    </source>
</evidence>
<dbReference type="Proteomes" id="UP001203665">
    <property type="component" value="Unassembled WGS sequence"/>
</dbReference>
<evidence type="ECO:0000313" key="14">
    <source>
        <dbReference type="Proteomes" id="UP001203665"/>
    </source>
</evidence>
<sequence length="232" mass="26165">MSDKKCIQLLDYFNGHLSKAEEEEFELHLIDCEECQEQLQELYEFNDGVANVPSDATPPAGMKNRILQSVFESDQQTKPTQPTARPEPIPFEKPANKKNKLVPWLSAVAAILIAAVGTNIYTFNQLNDSQSELATLELERDLLTSQIDEYESAPPSGTAQIEQVITSTSLLSQEDETEHLGQASIVQQEDGFKLIVQVEQMPEPVDSEVYQVWLFQEDTPLPSRLICNKRIR</sequence>
<evidence type="ECO:0000256" key="1">
    <source>
        <dbReference type="ARBA" id="ARBA00004167"/>
    </source>
</evidence>
<evidence type="ECO:0000259" key="12">
    <source>
        <dbReference type="Pfam" id="PF10099"/>
    </source>
</evidence>
<keyword evidence="9" id="KW-0175">Coiled coil</keyword>
<dbReference type="PANTHER" id="PTHR37461">
    <property type="entry name" value="ANTI-SIGMA-K FACTOR RSKA"/>
    <property type="match status" value="1"/>
</dbReference>
<keyword evidence="5 11" id="KW-1133">Transmembrane helix</keyword>
<evidence type="ECO:0000256" key="6">
    <source>
        <dbReference type="ARBA" id="ARBA00023136"/>
    </source>
</evidence>
<feature type="region of interest" description="Disordered" evidence="10">
    <location>
        <begin position="71"/>
        <end position="94"/>
    </location>
</feature>
<dbReference type="Pfam" id="PF10099">
    <property type="entry name" value="RskA_C"/>
    <property type="match status" value="1"/>
</dbReference>
<dbReference type="PANTHER" id="PTHR37461:SF1">
    <property type="entry name" value="ANTI-SIGMA-K FACTOR RSKA"/>
    <property type="match status" value="1"/>
</dbReference>
<feature type="transmembrane region" description="Helical" evidence="11">
    <location>
        <begin position="101"/>
        <end position="121"/>
    </location>
</feature>
<feature type="compositionally biased region" description="Polar residues" evidence="10">
    <location>
        <begin position="71"/>
        <end position="83"/>
    </location>
</feature>
<dbReference type="InterPro" id="IPR018764">
    <property type="entry name" value="RskA_C"/>
</dbReference>
<dbReference type="RefSeq" id="WP_251610450.1">
    <property type="nucleotide sequence ID" value="NZ_JAMQJY010000003.1"/>
</dbReference>
<evidence type="ECO:0000256" key="10">
    <source>
        <dbReference type="SAM" id="MobiDB-lite"/>
    </source>
</evidence>
<organism evidence="13 14">
    <name type="scientific">Alkalicoccobacillus plakortidis</name>
    <dbReference type="NCBI Taxonomy" id="444060"/>
    <lineage>
        <taxon>Bacteria</taxon>
        <taxon>Bacillati</taxon>
        <taxon>Bacillota</taxon>
        <taxon>Bacilli</taxon>
        <taxon>Bacillales</taxon>
        <taxon>Bacillaceae</taxon>
        <taxon>Alkalicoccobacillus</taxon>
    </lineage>
</organism>
<proteinExistence type="predicted"/>
<keyword evidence="3" id="KW-1003">Cell membrane</keyword>
<gene>
    <name evidence="13" type="ORF">NDM98_17505</name>
</gene>
<dbReference type="Gene3D" id="1.10.10.1320">
    <property type="entry name" value="Anti-sigma factor, zinc-finger domain"/>
    <property type="match status" value="1"/>
</dbReference>
<feature type="domain" description="Anti-sigma K factor RskA C-terminal" evidence="12">
    <location>
        <begin position="104"/>
        <end position="222"/>
    </location>
</feature>
<evidence type="ECO:0000256" key="5">
    <source>
        <dbReference type="ARBA" id="ARBA00022989"/>
    </source>
</evidence>
<keyword evidence="6 11" id="KW-0472">Membrane</keyword>
<evidence type="ECO:0000256" key="2">
    <source>
        <dbReference type="ARBA" id="ARBA00004236"/>
    </source>
</evidence>
<evidence type="ECO:0000256" key="9">
    <source>
        <dbReference type="SAM" id="Coils"/>
    </source>
</evidence>
<evidence type="ECO:0000256" key="4">
    <source>
        <dbReference type="ARBA" id="ARBA00022692"/>
    </source>
</evidence>
<name>A0ABT0XMB7_9BACI</name>
<feature type="coiled-coil region" evidence="9">
    <location>
        <begin position="126"/>
        <end position="153"/>
    </location>
</feature>
<protein>
    <recommendedName>
        <fullName evidence="8">Regulator of SigK</fullName>
    </recommendedName>
    <alternativeName>
        <fullName evidence="7">Sigma-K anti-sigma factor RskA</fullName>
    </alternativeName>
</protein>
<evidence type="ECO:0000313" key="13">
    <source>
        <dbReference type="EMBL" id="MCM2677049.1"/>
    </source>
</evidence>
<accession>A0ABT0XMB7</accession>
<comment type="subcellular location">
    <subcellularLocation>
        <location evidence="2">Cell membrane</location>
    </subcellularLocation>
    <subcellularLocation>
        <location evidence="1">Membrane</location>
        <topology evidence="1">Single-pass membrane protein</topology>
    </subcellularLocation>
</comment>
<evidence type="ECO:0000256" key="3">
    <source>
        <dbReference type="ARBA" id="ARBA00022475"/>
    </source>
</evidence>
<dbReference type="EMBL" id="JAMQJY010000003">
    <property type="protein sequence ID" value="MCM2677049.1"/>
    <property type="molecule type" value="Genomic_DNA"/>
</dbReference>
<evidence type="ECO:0000256" key="7">
    <source>
        <dbReference type="ARBA" id="ARBA00029829"/>
    </source>
</evidence>
<evidence type="ECO:0000256" key="11">
    <source>
        <dbReference type="SAM" id="Phobius"/>
    </source>
</evidence>
<dbReference type="InterPro" id="IPR041916">
    <property type="entry name" value="Anti_sigma_zinc_sf"/>
</dbReference>
<dbReference type="InterPro" id="IPR051474">
    <property type="entry name" value="Anti-sigma-K/W_factor"/>
</dbReference>
<keyword evidence="4 11" id="KW-0812">Transmembrane</keyword>
<comment type="caution">
    <text evidence="13">The sequence shown here is derived from an EMBL/GenBank/DDBJ whole genome shotgun (WGS) entry which is preliminary data.</text>
</comment>
<keyword evidence="14" id="KW-1185">Reference proteome</keyword>
<reference evidence="13" key="1">
    <citation type="submission" date="2022-06" db="EMBL/GenBank/DDBJ databases">
        <title>Alkalicoccobacillus porphyridii sp. nov., isolated from a marine red alga, Porphyridium purpureum and reclassification of Shouchella plakortidis and Shouchella gibsonii as Alkalicoccobacillus plakortidis comb. nov. and Alkalicoccobacillus gibsonii comb. nov.</title>
        <authorList>
            <person name="Kim K.H."/>
            <person name="Lee J.K."/>
            <person name="Han D.M."/>
            <person name="Baek J.H."/>
            <person name="Jeon C.O."/>
        </authorList>
    </citation>
    <scope>NUCLEOTIDE SEQUENCE</scope>
    <source>
        <strain evidence="13">DSM 19153</strain>
    </source>
</reference>